<dbReference type="PANTHER" id="PTHR40038">
    <property type="entry name" value="MEMBRANE-ASSOCIATED PROTEIN TCAA"/>
    <property type="match status" value="1"/>
</dbReference>
<evidence type="ECO:0000313" key="4">
    <source>
        <dbReference type="EMBL" id="MFD1017665.1"/>
    </source>
</evidence>
<dbReference type="Pfam" id="PF25155">
    <property type="entry name" value="NTF2_YvbJ"/>
    <property type="match status" value="1"/>
</dbReference>
<gene>
    <name evidence="4" type="ORF">ACFQ2J_00525</name>
</gene>
<evidence type="ECO:0008006" key="6">
    <source>
        <dbReference type="Google" id="ProtNLM"/>
    </source>
</evidence>
<dbReference type="Pfam" id="PF22820">
    <property type="entry name" value="TcaA_3rd_4th"/>
    <property type="match status" value="1"/>
</dbReference>
<dbReference type="RefSeq" id="WP_386055585.1">
    <property type="nucleotide sequence ID" value="NZ_JBHTKL010000001.1"/>
</dbReference>
<dbReference type="Proteomes" id="UP001596990">
    <property type="component" value="Unassembled WGS sequence"/>
</dbReference>
<protein>
    <recommendedName>
        <fullName evidence="6">DUF4340 domain-containing protein</fullName>
    </recommendedName>
</protein>
<dbReference type="PANTHER" id="PTHR40038:SF1">
    <property type="entry name" value="MEMBRANE-ASSOCIATED PROTEIN TCAA"/>
    <property type="match status" value="1"/>
</dbReference>
<keyword evidence="5" id="KW-1185">Reference proteome</keyword>
<dbReference type="EMBL" id="JBHTKL010000001">
    <property type="protein sequence ID" value="MFD1017665.1"/>
    <property type="molecule type" value="Genomic_DNA"/>
</dbReference>
<sequence>MKIKRLYILLAIVLLTIGTFGIYGVGKSVSSAHSLVEAFEEAIHDENARKVNELLASTDEKWEFTEKDAEDLIAFFKEQPDKMDTIVRALKSQATAQDTDTPNPNEPNLGNYGTIKLFEAGDRYVVFKDYKLAITPAMLQVMPSTDDSTFQIDGETLEVLENAGGNPVYGPLWPGDYTVTEKIPSNVADITESKEVLLFTMKNEYESVDFDLDIGTIKAAAPYPDTELLINDEKVGITLNETSQEIGPLRLDGESELKIEKTFPWGTVESQPVSLEDKAIEFRDFQAIDETMQNELMESMNKAMLQRLEARRHQKIEAMEAAVSDNYREELEDEIKEGEYSGELHSAYYNVETMKQPIWNEEEERYELKVEVEYHIEGAKETSRLYSNEDGRSVHSIQLTTHYSEAEQQWIIDDHRNEIFLVPKKFEKKFTF</sequence>
<dbReference type="Pfam" id="PF22813">
    <property type="entry name" value="TcaA_2nd"/>
    <property type="match status" value="1"/>
</dbReference>
<evidence type="ECO:0000259" key="1">
    <source>
        <dbReference type="Pfam" id="PF22813"/>
    </source>
</evidence>
<reference evidence="5" key="1">
    <citation type="journal article" date="2019" name="Int. J. Syst. Evol. Microbiol.">
        <title>The Global Catalogue of Microorganisms (GCM) 10K type strain sequencing project: providing services to taxonomists for standard genome sequencing and annotation.</title>
        <authorList>
            <consortium name="The Broad Institute Genomics Platform"/>
            <consortium name="The Broad Institute Genome Sequencing Center for Infectious Disease"/>
            <person name="Wu L."/>
            <person name="Ma J."/>
        </authorList>
    </citation>
    <scope>NUCLEOTIDE SEQUENCE [LARGE SCALE GENOMIC DNA]</scope>
    <source>
        <strain evidence="5">CCUG 56607</strain>
    </source>
</reference>
<organism evidence="4 5">
    <name type="scientific">Thalassobacillus hwangdonensis</name>
    <dbReference type="NCBI Taxonomy" id="546108"/>
    <lineage>
        <taxon>Bacteria</taxon>
        <taxon>Bacillati</taxon>
        <taxon>Bacillota</taxon>
        <taxon>Bacilli</taxon>
        <taxon>Bacillales</taxon>
        <taxon>Bacillaceae</taxon>
        <taxon>Thalassobacillus</taxon>
    </lineage>
</organism>
<feature type="domain" description="TcaA 4th" evidence="2">
    <location>
        <begin position="216"/>
        <end position="277"/>
    </location>
</feature>
<feature type="domain" description="YvbJ-like NTF2-like" evidence="3">
    <location>
        <begin position="296"/>
        <end position="414"/>
    </location>
</feature>
<name>A0ABW3KXJ5_9BACI</name>
<feature type="domain" description="TcaA second" evidence="1">
    <location>
        <begin position="35"/>
        <end position="134"/>
    </location>
</feature>
<dbReference type="InterPro" id="IPR054530">
    <property type="entry name" value="TcaA_4th"/>
</dbReference>
<comment type="caution">
    <text evidence="4">The sequence shown here is derived from an EMBL/GenBank/DDBJ whole genome shotgun (WGS) entry which is preliminary data.</text>
</comment>
<dbReference type="InterPro" id="IPR054529">
    <property type="entry name" value="TcaA_2nd"/>
</dbReference>
<accession>A0ABW3KXJ5</accession>
<dbReference type="InterPro" id="IPR056902">
    <property type="entry name" value="NTF2_YvbJ"/>
</dbReference>
<evidence type="ECO:0000259" key="2">
    <source>
        <dbReference type="Pfam" id="PF22820"/>
    </source>
</evidence>
<proteinExistence type="predicted"/>
<evidence type="ECO:0000259" key="3">
    <source>
        <dbReference type="Pfam" id="PF25155"/>
    </source>
</evidence>
<evidence type="ECO:0000313" key="5">
    <source>
        <dbReference type="Proteomes" id="UP001596990"/>
    </source>
</evidence>